<proteinExistence type="predicted"/>
<dbReference type="EMBL" id="PDUD01000024">
    <property type="protein sequence ID" value="PHN04777.1"/>
    <property type="molecule type" value="Genomic_DNA"/>
</dbReference>
<dbReference type="Proteomes" id="UP000223913">
    <property type="component" value="Unassembled WGS sequence"/>
</dbReference>
<evidence type="ECO:0000256" key="1">
    <source>
        <dbReference type="SAM" id="SignalP"/>
    </source>
</evidence>
<dbReference type="RefSeq" id="WP_099151835.1">
    <property type="nucleotide sequence ID" value="NZ_PDUD01000024.1"/>
</dbReference>
<protein>
    <submittedName>
        <fullName evidence="2">Uncharacterized protein</fullName>
    </submittedName>
</protein>
<evidence type="ECO:0000313" key="2">
    <source>
        <dbReference type="EMBL" id="PHN04777.1"/>
    </source>
</evidence>
<keyword evidence="1" id="KW-0732">Signal</keyword>
<keyword evidence="3" id="KW-1185">Reference proteome</keyword>
<feature type="chain" id="PRO_5012700190" evidence="1">
    <location>
        <begin position="23"/>
        <end position="110"/>
    </location>
</feature>
<evidence type="ECO:0000313" key="3">
    <source>
        <dbReference type="Proteomes" id="UP000223913"/>
    </source>
</evidence>
<dbReference type="AlphaFoldDB" id="A0A2D0N8G6"/>
<feature type="signal peptide" evidence="1">
    <location>
        <begin position="1"/>
        <end position="22"/>
    </location>
</feature>
<gene>
    <name evidence="2" type="ORF">CRP01_19900</name>
</gene>
<sequence length="110" mass="12097">MKIRISLLLLALAMNVMTYANAAPAGNFAAEEVSLEQTTYSLETKGDFHESLNSFINDLDEDAECSVTVKFKLGTSGTGIEASFTVTGDCDEIMEIAEAKYDEVKRLLYR</sequence>
<accession>A0A2D0N8G6</accession>
<comment type="caution">
    <text evidence="2">The sequence shown here is derived from an EMBL/GenBank/DDBJ whole genome shotgun (WGS) entry which is preliminary data.</text>
</comment>
<reference evidence="2 3" key="1">
    <citation type="submission" date="2017-10" db="EMBL/GenBank/DDBJ databases">
        <title>The draft genome sequence of Lewinella nigricans NBRC 102662.</title>
        <authorList>
            <person name="Wang K."/>
        </authorList>
    </citation>
    <scope>NUCLEOTIDE SEQUENCE [LARGE SCALE GENOMIC DNA]</scope>
    <source>
        <strain evidence="2 3">NBRC 102662</strain>
    </source>
</reference>
<name>A0A2D0N8G6_FLAN2</name>
<organism evidence="2 3">
    <name type="scientific">Flavilitoribacter nigricans (strain ATCC 23147 / DSM 23189 / NBRC 102662 / NCIMB 1420 / SS-2)</name>
    <name type="common">Lewinella nigricans</name>
    <dbReference type="NCBI Taxonomy" id="1122177"/>
    <lineage>
        <taxon>Bacteria</taxon>
        <taxon>Pseudomonadati</taxon>
        <taxon>Bacteroidota</taxon>
        <taxon>Saprospiria</taxon>
        <taxon>Saprospirales</taxon>
        <taxon>Lewinellaceae</taxon>
        <taxon>Flavilitoribacter</taxon>
    </lineage>
</organism>